<dbReference type="Gene3D" id="3.40.50.300">
    <property type="entry name" value="P-loop containing nucleotide triphosphate hydrolases"/>
    <property type="match status" value="1"/>
</dbReference>
<keyword evidence="2" id="KW-0547">Nucleotide-binding</keyword>
<feature type="binding site" evidence="2">
    <location>
        <begin position="3"/>
        <end position="11"/>
    </location>
    <ligand>
        <name>ATP</name>
        <dbReference type="ChEBI" id="CHEBI:30616"/>
    </ligand>
</feature>
<dbReference type="InterPro" id="IPR031314">
    <property type="entry name" value="DNK_dom"/>
</dbReference>
<protein>
    <submittedName>
        <fullName evidence="4">Deoxynucleoside kinase</fullName>
    </submittedName>
</protein>
<dbReference type="InterPro" id="IPR027417">
    <property type="entry name" value="P-loop_NTPase"/>
</dbReference>
<dbReference type="PIRSF" id="PIRSF000705">
    <property type="entry name" value="DNK"/>
    <property type="match status" value="1"/>
</dbReference>
<dbReference type="GO" id="GO:0005737">
    <property type="term" value="C:cytoplasm"/>
    <property type="evidence" value="ECO:0007669"/>
    <property type="project" value="TreeGrafter"/>
</dbReference>
<dbReference type="PANTHER" id="PTHR10513:SF35">
    <property type="entry name" value="DEOXYADENOSINE KINASE"/>
    <property type="match status" value="1"/>
</dbReference>
<dbReference type="InterPro" id="IPR050566">
    <property type="entry name" value="Deoxyribonucleoside_kinase"/>
</dbReference>
<dbReference type="GO" id="GO:0019136">
    <property type="term" value="F:deoxynucleoside kinase activity"/>
    <property type="evidence" value="ECO:0007669"/>
    <property type="project" value="InterPro"/>
</dbReference>
<reference evidence="4 5" key="1">
    <citation type="journal article" date="2015" name="Nature">
        <title>rRNA introns, odd ribosomes, and small enigmatic genomes across a large radiation of phyla.</title>
        <authorList>
            <person name="Brown C.T."/>
            <person name="Hug L.A."/>
            <person name="Thomas B.C."/>
            <person name="Sharon I."/>
            <person name="Castelle C.J."/>
            <person name="Singh A."/>
            <person name="Wilkins M.J."/>
            <person name="Williams K.H."/>
            <person name="Banfield J.F."/>
        </authorList>
    </citation>
    <scope>NUCLEOTIDE SEQUENCE [LARGE SCALE GENOMIC DNA]</scope>
</reference>
<dbReference type="AlphaFoldDB" id="A0A0G1JED3"/>
<organism evidence="4 5">
    <name type="scientific">Candidatus Woesebacteria bacterium GW2011_GWB1_44_11b</name>
    <dbReference type="NCBI Taxonomy" id="1618580"/>
    <lineage>
        <taxon>Bacteria</taxon>
        <taxon>Candidatus Woeseibacteriota</taxon>
    </lineage>
</organism>
<keyword evidence="4" id="KW-0418">Kinase</keyword>
<feature type="non-terminal residue" evidence="4">
    <location>
        <position position="157"/>
    </location>
</feature>
<keyword evidence="4" id="KW-0808">Transferase</keyword>
<keyword evidence="2" id="KW-0067">ATP-binding</keyword>
<feature type="binding site" evidence="2">
    <location>
        <begin position="134"/>
        <end position="138"/>
    </location>
    <ligand>
        <name>ATP</name>
        <dbReference type="ChEBI" id="CHEBI:30616"/>
    </ligand>
</feature>
<name>A0A0G1JED3_9BACT</name>
<dbReference type="SUPFAM" id="SSF52540">
    <property type="entry name" value="P-loop containing nucleoside triphosphate hydrolases"/>
    <property type="match status" value="1"/>
</dbReference>
<gene>
    <name evidence="4" type="ORF">UW21_C0008G0014</name>
</gene>
<dbReference type="Pfam" id="PF01712">
    <property type="entry name" value="dNK"/>
    <property type="match status" value="1"/>
</dbReference>
<dbReference type="GO" id="GO:0005524">
    <property type="term" value="F:ATP binding"/>
    <property type="evidence" value="ECO:0007669"/>
    <property type="project" value="UniProtKB-KW"/>
</dbReference>
<dbReference type="EMBL" id="LCHL01000008">
    <property type="protein sequence ID" value="KKT33754.1"/>
    <property type="molecule type" value="Genomic_DNA"/>
</dbReference>
<evidence type="ECO:0000259" key="3">
    <source>
        <dbReference type="Pfam" id="PF01712"/>
    </source>
</evidence>
<proteinExistence type="predicted"/>
<accession>A0A0G1JED3</accession>
<sequence length="157" mass="18305">MAGVLGTGKTTAAKLISNQLGFFLVKEEFAENPFLRLFYENPKRWAFHSQLFFLQEKAKQLEKIKNLLNKKNIVQDCPLEQDYSSYAKTQKILGNMNREEFSLYEKIYCFLNGHLPQPDLIIQLDSNLPQLLKRISRRGRSFEKGISKKYLQTLAKL</sequence>
<feature type="active site" description="Proton acceptor" evidence="1">
    <location>
        <position position="76"/>
    </location>
</feature>
<evidence type="ECO:0000313" key="4">
    <source>
        <dbReference type="EMBL" id="KKT33754.1"/>
    </source>
</evidence>
<dbReference type="Proteomes" id="UP000034192">
    <property type="component" value="Unassembled WGS sequence"/>
</dbReference>
<evidence type="ECO:0000313" key="5">
    <source>
        <dbReference type="Proteomes" id="UP000034192"/>
    </source>
</evidence>
<comment type="caution">
    <text evidence="4">The sequence shown here is derived from an EMBL/GenBank/DDBJ whole genome shotgun (WGS) entry which is preliminary data.</text>
</comment>
<evidence type="ECO:0000256" key="2">
    <source>
        <dbReference type="PIRSR" id="PIRSR000705-3"/>
    </source>
</evidence>
<feature type="domain" description="Deoxynucleoside kinase" evidence="3">
    <location>
        <begin position="2"/>
        <end position="155"/>
    </location>
</feature>
<evidence type="ECO:0000256" key="1">
    <source>
        <dbReference type="PIRSR" id="PIRSR000705-1"/>
    </source>
</evidence>
<dbReference type="InterPro" id="IPR002624">
    <property type="entry name" value="DCK/DGK"/>
</dbReference>
<dbReference type="PANTHER" id="PTHR10513">
    <property type="entry name" value="DEOXYNUCLEOSIDE KINASE"/>
    <property type="match status" value="1"/>
</dbReference>